<name>A0A0B7FGX5_THACB</name>
<evidence type="ECO:0000313" key="3">
    <source>
        <dbReference type="Proteomes" id="UP000059188"/>
    </source>
</evidence>
<protein>
    <submittedName>
        <fullName evidence="2">Uncharacterized protein</fullName>
    </submittedName>
</protein>
<evidence type="ECO:0000256" key="1">
    <source>
        <dbReference type="SAM" id="MobiDB-lite"/>
    </source>
</evidence>
<dbReference type="AlphaFoldDB" id="A0A0B7FGX5"/>
<keyword evidence="3" id="KW-1185">Reference proteome</keyword>
<feature type="compositionally biased region" description="Acidic residues" evidence="1">
    <location>
        <begin position="117"/>
        <end position="134"/>
    </location>
</feature>
<sequence length="134" mass="15332">MYAGPGYFGGQLPTGKYNQPLPYPPHLPQPYNPQYPYLPPLHYPPVQLHGYPYYPAPYAIPYAPQLGTYPQLLPPQAPLPVGNKNCKLSQHLWLRREDQNIDIPFAPPPDYPLEQPQSDEENEEREDDPEEVIA</sequence>
<organism evidence="2 3">
    <name type="scientific">Thanatephorus cucumeris (strain AG1-IB / isolate 7/3/14)</name>
    <name type="common">Lettuce bottom rot fungus</name>
    <name type="synonym">Rhizoctonia solani</name>
    <dbReference type="NCBI Taxonomy" id="1108050"/>
    <lineage>
        <taxon>Eukaryota</taxon>
        <taxon>Fungi</taxon>
        <taxon>Dikarya</taxon>
        <taxon>Basidiomycota</taxon>
        <taxon>Agaricomycotina</taxon>
        <taxon>Agaricomycetes</taxon>
        <taxon>Cantharellales</taxon>
        <taxon>Ceratobasidiaceae</taxon>
        <taxon>Rhizoctonia</taxon>
        <taxon>Rhizoctonia solani AG-1</taxon>
    </lineage>
</organism>
<dbReference type="EMBL" id="LN679101">
    <property type="protein sequence ID" value="CEL55448.1"/>
    <property type="molecule type" value="Genomic_DNA"/>
</dbReference>
<reference evidence="2 3" key="1">
    <citation type="submission" date="2014-11" db="EMBL/GenBank/DDBJ databases">
        <authorList>
            <person name="Wibberg Daniel"/>
        </authorList>
    </citation>
    <scope>NUCLEOTIDE SEQUENCE [LARGE SCALE GENOMIC DNA]</scope>
    <source>
        <strain evidence="2">Rhizoctonia solani AG1-IB 7/3/14</strain>
    </source>
</reference>
<proteinExistence type="predicted"/>
<accession>A0A0B7FGX5</accession>
<gene>
    <name evidence="2" type="ORF">RSOLAG1IB_01460</name>
</gene>
<evidence type="ECO:0000313" key="2">
    <source>
        <dbReference type="EMBL" id="CEL55448.1"/>
    </source>
</evidence>
<feature type="region of interest" description="Disordered" evidence="1">
    <location>
        <begin position="99"/>
        <end position="134"/>
    </location>
</feature>
<dbReference type="Proteomes" id="UP000059188">
    <property type="component" value="Unassembled WGS sequence"/>
</dbReference>